<protein>
    <submittedName>
        <fullName evidence="1">Phage head morphogeneis protein, SPP1 gp7 family</fullName>
    </submittedName>
</protein>
<evidence type="ECO:0000313" key="2">
    <source>
        <dbReference type="Proteomes" id="UP000027129"/>
    </source>
</evidence>
<gene>
    <name evidence="1" type="ORF">Lani381_0858</name>
</gene>
<dbReference type="RefSeq" id="WP_052006352.1">
    <property type="nucleotide sequence ID" value="NZ_CP195054.1"/>
</dbReference>
<evidence type="ECO:0000313" key="1">
    <source>
        <dbReference type="EMBL" id="KDA46174.1"/>
    </source>
</evidence>
<comment type="caution">
    <text evidence="1">The sequence shown here is derived from an EMBL/GenBank/DDBJ whole genome shotgun (WGS) entry which is preliminary data.</text>
</comment>
<organism evidence="1 2">
    <name type="scientific">Ligilactobacillus animalis</name>
    <dbReference type="NCBI Taxonomy" id="1605"/>
    <lineage>
        <taxon>Bacteria</taxon>
        <taxon>Bacillati</taxon>
        <taxon>Bacillota</taxon>
        <taxon>Bacilli</taxon>
        <taxon>Lactobacillales</taxon>
        <taxon>Lactobacillaceae</taxon>
        <taxon>Ligilactobacillus</taxon>
    </lineage>
</organism>
<keyword evidence="2" id="KW-1185">Reference proteome</keyword>
<reference evidence="1 2" key="1">
    <citation type="submission" date="2014-04" db="EMBL/GenBank/DDBJ databases">
        <title>Draft Genome Sequence of Lactobacillus animalis 381-IL-28.</title>
        <authorList>
            <person name="Sturino J.M."/>
            <person name="Rajendran M."/>
            <person name="Altermann E."/>
        </authorList>
    </citation>
    <scope>NUCLEOTIDE SEQUENCE [LARGE SCALE GENOMIC DNA]</scope>
    <source>
        <strain evidence="1 2">381-IL-28</strain>
    </source>
</reference>
<sequence>MKNKNDYWERREQEWIAKRTKKDQEYLKQMVARYDQLTNDIQTQINSFYSKYATDTGLTMSDVIKKIKANDVQAFEKTAKKLVENKDFSKEANERLKLYNATMKINRLEYLKAQVGLELTKVTNQEQMAMSDYLESSYIDEVKRQSGILSKHNNVQIAKNARVVASASFHGAVWSDRLWVNQSVLKAKLDTVISRAMIQGTNPTQLIANFRANVAKEVRNATAVIENLVITETARVQDAATMRSLKAAGFKFCKWIAEPTACKYCLEIAERRTEYGIGVYPVMDAPMIPKHPRCRCSKAAYWVDKENLAPGIFEKWFGKKEKNEPKEVFHDYPSDIDAIVKRFVSDKNVQALGEKRAKEYAYRLSKAPEQYQKLFAMYKDKVEIAGDIAKTKDSNYYDPVNKKIHLRESSFLEFPHQKGYDLVYHEVAHGIADVSNVLSGNGLGKNVKIEVVEGVEKYLAINYPELKDTKRTSNTFAISLNHGLFSKENVKKTGYIADVYGGAIDMPLQFGHYQGYYDSNHVFASEFFANTIASAINNPIAYEFQREIVPKSTEFVDNIVKEMSSRRK</sequence>
<name>A0ABR4RQ83_9LACO</name>
<accession>A0ABR4RQ83</accession>
<dbReference type="Proteomes" id="UP000027129">
    <property type="component" value="Unassembled WGS sequence"/>
</dbReference>
<dbReference type="EMBL" id="JMHU01000007">
    <property type="protein sequence ID" value="KDA46174.1"/>
    <property type="molecule type" value="Genomic_DNA"/>
</dbReference>
<proteinExistence type="predicted"/>